<sequence length="156" mass="17395">MYEEAHIMDNVVQESDTVSLISTSFQNTGSAVRKGDKSLGRFRTSAAVKRGVNVVKKGLCYRCRVLLMREDIMMKGRIDADIFDMHAANGDFYCRKKTMSFMRLVPRRRLYCSRQLDPLTSLAMAAPPADARLEALSTEAETLTLGHLGSASLDIN</sequence>
<organism evidence="1 2">
    <name type="scientific">Araneus ventricosus</name>
    <name type="common">Orbweaver spider</name>
    <name type="synonym">Epeira ventricosa</name>
    <dbReference type="NCBI Taxonomy" id="182803"/>
    <lineage>
        <taxon>Eukaryota</taxon>
        <taxon>Metazoa</taxon>
        <taxon>Ecdysozoa</taxon>
        <taxon>Arthropoda</taxon>
        <taxon>Chelicerata</taxon>
        <taxon>Arachnida</taxon>
        <taxon>Araneae</taxon>
        <taxon>Araneomorphae</taxon>
        <taxon>Entelegynae</taxon>
        <taxon>Araneoidea</taxon>
        <taxon>Araneidae</taxon>
        <taxon>Araneus</taxon>
    </lineage>
</organism>
<accession>A0A4Y2JL99</accession>
<evidence type="ECO:0000313" key="1">
    <source>
        <dbReference type="EMBL" id="GBM91151.1"/>
    </source>
</evidence>
<dbReference type="EMBL" id="BGPR01003677">
    <property type="protein sequence ID" value="GBM91151.1"/>
    <property type="molecule type" value="Genomic_DNA"/>
</dbReference>
<name>A0A4Y2JL99_ARAVE</name>
<comment type="caution">
    <text evidence="1">The sequence shown here is derived from an EMBL/GenBank/DDBJ whole genome shotgun (WGS) entry which is preliminary data.</text>
</comment>
<gene>
    <name evidence="1" type="ORF">AVEN_49669_1</name>
</gene>
<proteinExistence type="predicted"/>
<keyword evidence="2" id="KW-1185">Reference proteome</keyword>
<protein>
    <submittedName>
        <fullName evidence="1">Uncharacterized protein</fullName>
    </submittedName>
</protein>
<dbReference type="Proteomes" id="UP000499080">
    <property type="component" value="Unassembled WGS sequence"/>
</dbReference>
<reference evidence="1 2" key="1">
    <citation type="journal article" date="2019" name="Sci. Rep.">
        <title>Orb-weaving spider Araneus ventricosus genome elucidates the spidroin gene catalogue.</title>
        <authorList>
            <person name="Kono N."/>
            <person name="Nakamura H."/>
            <person name="Ohtoshi R."/>
            <person name="Moran D.A.P."/>
            <person name="Shinohara A."/>
            <person name="Yoshida Y."/>
            <person name="Fujiwara M."/>
            <person name="Mori M."/>
            <person name="Tomita M."/>
            <person name="Arakawa K."/>
        </authorList>
    </citation>
    <scope>NUCLEOTIDE SEQUENCE [LARGE SCALE GENOMIC DNA]</scope>
</reference>
<dbReference type="AlphaFoldDB" id="A0A4Y2JL99"/>
<evidence type="ECO:0000313" key="2">
    <source>
        <dbReference type="Proteomes" id="UP000499080"/>
    </source>
</evidence>